<proteinExistence type="inferred from homology"/>
<dbReference type="InterPro" id="IPR047040">
    <property type="entry name" value="FlhF__GTPase_dom"/>
</dbReference>
<evidence type="ECO:0000256" key="2">
    <source>
        <dbReference type="ARBA" id="ARBA00008531"/>
    </source>
</evidence>
<dbReference type="STRING" id="217031.ABB05_08100"/>
<evidence type="ECO:0000259" key="15">
    <source>
        <dbReference type="SMART" id="SM00962"/>
    </source>
</evidence>
<dbReference type="PANTHER" id="PTHR43134">
    <property type="entry name" value="SIGNAL RECOGNITION PARTICLE RECEPTOR SUBUNIT ALPHA"/>
    <property type="match status" value="1"/>
</dbReference>
<evidence type="ECO:0000259" key="14">
    <source>
        <dbReference type="SMART" id="SM00382"/>
    </source>
</evidence>
<dbReference type="Gene3D" id="1.20.120.1380">
    <property type="entry name" value="Flagellar FlhF biosynthesis protein, N domain"/>
    <property type="match status" value="1"/>
</dbReference>
<dbReference type="InterPro" id="IPR020006">
    <property type="entry name" value="FlhF"/>
</dbReference>
<dbReference type="NCBIfam" id="TIGR03499">
    <property type="entry name" value="FlhF"/>
    <property type="match status" value="1"/>
</dbReference>
<dbReference type="OrthoDB" id="9778554at2"/>
<keyword evidence="7" id="KW-1005">Bacterial flagellum biogenesis</keyword>
<dbReference type="SMART" id="SM00962">
    <property type="entry name" value="SRP54"/>
    <property type="match status" value="1"/>
</dbReference>
<dbReference type="CDD" id="cd17873">
    <property type="entry name" value="FlhF"/>
    <property type="match status" value="1"/>
</dbReference>
<dbReference type="GO" id="GO:0044781">
    <property type="term" value="P:bacterial-type flagellum organization"/>
    <property type="evidence" value="ECO:0007669"/>
    <property type="project" value="UniProtKB-UniRule"/>
</dbReference>
<dbReference type="GO" id="GO:0005047">
    <property type="term" value="F:signal recognition particle binding"/>
    <property type="evidence" value="ECO:0007669"/>
    <property type="project" value="TreeGrafter"/>
</dbReference>
<sequence length="379" mass="43455">MNMKKITATTMPEAMKKVKLELGDNAVILNSKIVYKGGFMGLFRKKMIEVVAAIDEKPIPVASTRKNKERRTIESFPSAVQLEKHVEQQDVRKELTDLKKELSYIKQTSSMSMNHYPDEIQFCLSKLQAIELENTHIKKLGDQLLERWRINREKPTESDIEDWCTHEILNELKNISFEGIPDHAKIVNFVGPTGVGKTTTIAKLAANAVLQEKKKVAFITTDTYRIAAIEQLKTYAELLQIPLEVVYEEENFKNAIANFSDYDLIFIDTAGRNYREKRYIEELKNMFGNAKGIFTYLVLSISMKEQDMKIIANNFLNMDFDQFIFTKADETNAYGVIYNMICHYQIGVSYITTGQDVPDDIIKATPENIANYLVGNEKQ</sequence>
<keyword evidence="6" id="KW-0547">Nucleotide-binding</keyword>
<accession>A0A177ZXV9</accession>
<dbReference type="GO" id="GO:0006614">
    <property type="term" value="P:SRP-dependent cotranslational protein targeting to membrane"/>
    <property type="evidence" value="ECO:0007669"/>
    <property type="project" value="UniProtKB-UniRule"/>
</dbReference>
<dbReference type="GO" id="GO:0005525">
    <property type="term" value="F:GTP binding"/>
    <property type="evidence" value="ECO:0007669"/>
    <property type="project" value="UniProtKB-UniRule"/>
</dbReference>
<dbReference type="EMBL" id="LDJR01000037">
    <property type="protein sequence ID" value="OAK72543.1"/>
    <property type="molecule type" value="Genomic_DNA"/>
</dbReference>
<gene>
    <name evidence="16" type="ORF">ABB05_08100</name>
</gene>
<evidence type="ECO:0000313" key="16">
    <source>
        <dbReference type="EMBL" id="OAK72543.1"/>
    </source>
</evidence>
<keyword evidence="10" id="KW-0472">Membrane</keyword>
<keyword evidence="11" id="KW-1006">Bacterial flagellum protein export</keyword>
<keyword evidence="5" id="KW-1003">Cell membrane</keyword>
<feature type="domain" description="SRP54-type proteins GTP-binding" evidence="15">
    <location>
        <begin position="184"/>
        <end position="375"/>
    </location>
</feature>
<keyword evidence="4" id="KW-0813">Transport</keyword>
<dbReference type="InterPro" id="IPR000897">
    <property type="entry name" value="SRP54_GTPase_dom"/>
</dbReference>
<keyword evidence="9" id="KW-0342">GTP-binding</keyword>
<keyword evidence="8" id="KW-0653">Protein transport</keyword>
<dbReference type="InterPro" id="IPR003593">
    <property type="entry name" value="AAA+_ATPase"/>
</dbReference>
<dbReference type="SMART" id="SM00382">
    <property type="entry name" value="AAA"/>
    <property type="match status" value="1"/>
</dbReference>
<dbReference type="PANTHER" id="PTHR43134:SF3">
    <property type="entry name" value="FLAGELLAR BIOSYNTHESIS PROTEIN FLHF"/>
    <property type="match status" value="1"/>
</dbReference>
<dbReference type="Proteomes" id="UP000077881">
    <property type="component" value="Unassembled WGS sequence"/>
</dbReference>
<dbReference type="SUPFAM" id="SSF52540">
    <property type="entry name" value="P-loop containing nucleoside triphosphate hydrolases"/>
    <property type="match status" value="1"/>
</dbReference>
<comment type="caution">
    <text evidence="16">The sequence shown here is derived from an EMBL/GenBank/DDBJ whole genome shotgun (WGS) entry which is preliminary data.</text>
</comment>
<dbReference type="InterPro" id="IPR027417">
    <property type="entry name" value="P-loop_NTPase"/>
</dbReference>
<dbReference type="PATRIC" id="fig|217031.6.peg.1714"/>
<evidence type="ECO:0000256" key="7">
    <source>
        <dbReference type="ARBA" id="ARBA00022795"/>
    </source>
</evidence>
<evidence type="ECO:0000256" key="11">
    <source>
        <dbReference type="ARBA" id="ARBA00023225"/>
    </source>
</evidence>
<protein>
    <recommendedName>
        <fullName evidence="3 13">Flagellar biosynthesis protein FlhF</fullName>
    </recommendedName>
</protein>
<evidence type="ECO:0000256" key="9">
    <source>
        <dbReference type="ARBA" id="ARBA00023134"/>
    </source>
</evidence>
<evidence type="ECO:0000256" key="8">
    <source>
        <dbReference type="ARBA" id="ARBA00022927"/>
    </source>
</evidence>
<evidence type="ECO:0000256" key="6">
    <source>
        <dbReference type="ARBA" id="ARBA00022741"/>
    </source>
</evidence>
<comment type="similarity">
    <text evidence="2">Belongs to the GTP-binding SRP family.</text>
</comment>
<evidence type="ECO:0000256" key="13">
    <source>
        <dbReference type="NCBIfam" id="TIGR03499"/>
    </source>
</evidence>
<name>A0A177ZXV9_9BACI</name>
<keyword evidence="17" id="KW-1185">Reference proteome</keyword>
<evidence type="ECO:0000256" key="5">
    <source>
        <dbReference type="ARBA" id="ARBA00022475"/>
    </source>
</evidence>
<comment type="function">
    <text evidence="12">Necessary for flagellar biosynthesis. May be involved in translocation of the flagellum.</text>
</comment>
<reference evidence="16 17" key="1">
    <citation type="submission" date="2015-05" db="EMBL/GenBank/DDBJ databases">
        <title>Comparison of genome.</title>
        <authorList>
            <person name="Zheng Z."/>
            <person name="Sun M."/>
        </authorList>
    </citation>
    <scope>NUCLEOTIDE SEQUENCE [LARGE SCALE GENOMIC DNA]</scope>
    <source>
        <strain evidence="16 17">G25-74</strain>
    </source>
</reference>
<evidence type="ECO:0000256" key="10">
    <source>
        <dbReference type="ARBA" id="ARBA00023136"/>
    </source>
</evidence>
<dbReference type="Gene3D" id="3.40.50.300">
    <property type="entry name" value="P-loop containing nucleotide triphosphate hydrolases"/>
    <property type="match status" value="1"/>
</dbReference>
<dbReference type="GO" id="GO:0003924">
    <property type="term" value="F:GTPase activity"/>
    <property type="evidence" value="ECO:0007669"/>
    <property type="project" value="UniProtKB-UniRule"/>
</dbReference>
<dbReference type="GO" id="GO:0005886">
    <property type="term" value="C:plasma membrane"/>
    <property type="evidence" value="ECO:0007669"/>
    <property type="project" value="UniProtKB-SubCell"/>
</dbReference>
<organism evidence="16 17">
    <name type="scientific">Lederbergia galactosidilytica</name>
    <dbReference type="NCBI Taxonomy" id="217031"/>
    <lineage>
        <taxon>Bacteria</taxon>
        <taxon>Bacillati</taxon>
        <taxon>Bacillota</taxon>
        <taxon>Bacilli</taxon>
        <taxon>Bacillales</taxon>
        <taxon>Bacillaceae</taxon>
        <taxon>Lederbergia</taxon>
    </lineage>
</organism>
<evidence type="ECO:0000256" key="1">
    <source>
        <dbReference type="ARBA" id="ARBA00004413"/>
    </source>
</evidence>
<dbReference type="FunFam" id="3.40.50.300:FF:000695">
    <property type="entry name" value="Flagellar biosynthesis regulator FlhF"/>
    <property type="match status" value="1"/>
</dbReference>
<dbReference type="RefSeq" id="WP_057986619.1">
    <property type="nucleotide sequence ID" value="NZ_JAGGKH010000002.1"/>
</dbReference>
<dbReference type="AlphaFoldDB" id="A0A177ZXV9"/>
<evidence type="ECO:0000256" key="12">
    <source>
        <dbReference type="ARBA" id="ARBA00025337"/>
    </source>
</evidence>
<evidence type="ECO:0000313" key="17">
    <source>
        <dbReference type="Proteomes" id="UP000077881"/>
    </source>
</evidence>
<comment type="subcellular location">
    <subcellularLocation>
        <location evidence="1">Cell membrane</location>
        <topology evidence="1">Peripheral membrane protein</topology>
        <orientation evidence="1">Cytoplasmic side</orientation>
    </subcellularLocation>
</comment>
<evidence type="ECO:0000256" key="3">
    <source>
        <dbReference type="ARBA" id="ARBA00014919"/>
    </source>
</evidence>
<dbReference type="Pfam" id="PF00448">
    <property type="entry name" value="SRP54"/>
    <property type="match status" value="1"/>
</dbReference>
<dbReference type="GO" id="GO:0015031">
    <property type="term" value="P:protein transport"/>
    <property type="evidence" value="ECO:0007669"/>
    <property type="project" value="UniProtKB-KW"/>
</dbReference>
<feature type="domain" description="AAA+ ATPase" evidence="14">
    <location>
        <begin position="183"/>
        <end position="329"/>
    </location>
</feature>
<evidence type="ECO:0000256" key="4">
    <source>
        <dbReference type="ARBA" id="ARBA00022448"/>
    </source>
</evidence>